<feature type="signal peptide" evidence="1">
    <location>
        <begin position="1"/>
        <end position="23"/>
    </location>
</feature>
<dbReference type="RefSeq" id="WP_146592561.1">
    <property type="nucleotide sequence ID" value="NZ_SJPT01000001.1"/>
</dbReference>
<dbReference type="SUPFAM" id="SSF49899">
    <property type="entry name" value="Concanavalin A-like lectins/glucanases"/>
    <property type="match status" value="1"/>
</dbReference>
<protein>
    <recommendedName>
        <fullName evidence="4">LamG-like jellyroll fold domain-containing protein</fullName>
    </recommendedName>
</protein>
<dbReference type="AlphaFoldDB" id="A0A5C6CNP6"/>
<dbReference type="EMBL" id="SJPT01000001">
    <property type="protein sequence ID" value="TWU26150.1"/>
    <property type="molecule type" value="Genomic_DNA"/>
</dbReference>
<keyword evidence="3" id="KW-1185">Reference proteome</keyword>
<reference evidence="2 3" key="1">
    <citation type="submission" date="2019-02" db="EMBL/GenBank/DDBJ databases">
        <title>Deep-cultivation of Planctomycetes and their phenomic and genomic characterization uncovers novel biology.</title>
        <authorList>
            <person name="Wiegand S."/>
            <person name="Jogler M."/>
            <person name="Boedeker C."/>
            <person name="Pinto D."/>
            <person name="Vollmers J."/>
            <person name="Rivas-Marin E."/>
            <person name="Kohn T."/>
            <person name="Peeters S.H."/>
            <person name="Heuer A."/>
            <person name="Rast P."/>
            <person name="Oberbeckmann S."/>
            <person name="Bunk B."/>
            <person name="Jeske O."/>
            <person name="Meyerdierks A."/>
            <person name="Storesund J.E."/>
            <person name="Kallscheuer N."/>
            <person name="Luecker S."/>
            <person name="Lage O.M."/>
            <person name="Pohl T."/>
            <person name="Merkel B.J."/>
            <person name="Hornburger P."/>
            <person name="Mueller R.-W."/>
            <person name="Bruemmer F."/>
            <person name="Labrenz M."/>
            <person name="Spormann A.M."/>
            <person name="Op Den Camp H."/>
            <person name="Overmann J."/>
            <person name="Amann R."/>
            <person name="Jetten M.S.M."/>
            <person name="Mascher T."/>
            <person name="Medema M.H."/>
            <person name="Devos D.P."/>
            <person name="Kaster A.-K."/>
            <person name="Ovreas L."/>
            <person name="Rohde M."/>
            <person name="Galperin M.Y."/>
            <person name="Jogler C."/>
        </authorList>
    </citation>
    <scope>NUCLEOTIDE SEQUENCE [LARGE SCALE GENOMIC DNA]</scope>
    <source>
        <strain evidence="2 3">Pla52o</strain>
    </source>
</reference>
<evidence type="ECO:0000256" key="1">
    <source>
        <dbReference type="SAM" id="SignalP"/>
    </source>
</evidence>
<dbReference type="Proteomes" id="UP000316304">
    <property type="component" value="Unassembled WGS sequence"/>
</dbReference>
<keyword evidence="1" id="KW-0732">Signal</keyword>
<gene>
    <name evidence="2" type="ORF">Pla52o_00020</name>
</gene>
<evidence type="ECO:0008006" key="4">
    <source>
        <dbReference type="Google" id="ProtNLM"/>
    </source>
</evidence>
<dbReference type="OrthoDB" id="5124266at2"/>
<organism evidence="2 3">
    <name type="scientific">Novipirellula galeiformis</name>
    <dbReference type="NCBI Taxonomy" id="2528004"/>
    <lineage>
        <taxon>Bacteria</taxon>
        <taxon>Pseudomonadati</taxon>
        <taxon>Planctomycetota</taxon>
        <taxon>Planctomycetia</taxon>
        <taxon>Pirellulales</taxon>
        <taxon>Pirellulaceae</taxon>
        <taxon>Novipirellula</taxon>
    </lineage>
</organism>
<feature type="chain" id="PRO_5022711247" description="LamG-like jellyroll fold domain-containing protein" evidence="1">
    <location>
        <begin position="24"/>
        <end position="444"/>
    </location>
</feature>
<evidence type="ECO:0000313" key="3">
    <source>
        <dbReference type="Proteomes" id="UP000316304"/>
    </source>
</evidence>
<comment type="caution">
    <text evidence="2">The sequence shown here is derived from an EMBL/GenBank/DDBJ whole genome shotgun (WGS) entry which is preliminary data.</text>
</comment>
<sequence precursor="true">MTRLTVFALVLAYSASAMFTSSANEANVNAVAESDGLIAFWDFHHTEDDKWTSLHDPKLPVRPFPISIRQIGDPKSYSIKTWPNKDEASSLQFDATGPFGTAVRFNRGYLYGAVEREILDNSLLDLSGRRPFTMIAWAKFVGRRHLVAGIWDEGGWDKYGGQRQFALFAGLFGQQGTIAHVSATGAASFPQSIARGSQYARLRAIDGQAFESGQWGAMAMTFDPEKKEVRAYLNGKMTPLLLTDPVAQSVWQFKDEQAANPFHFSLPIYSPRAFVLKYNGYRTQDGISEHRLRIDLQNRRLTYEQDGAGSRTSKRFRVFFDIARNGTRILDREMMLDEPPGREVLIPDNVQVAPGDEIYSRLEAFKETAWEPVGEIVKVKVQAGAPFTFGRALGLGSEDPKHGSELYLDGVAVFNRVLSEQELKRLSFCNNQGHTVPQTVPPTK</sequence>
<evidence type="ECO:0000313" key="2">
    <source>
        <dbReference type="EMBL" id="TWU26150.1"/>
    </source>
</evidence>
<proteinExistence type="predicted"/>
<accession>A0A5C6CNP6</accession>
<dbReference type="Gene3D" id="2.60.120.200">
    <property type="match status" value="1"/>
</dbReference>
<dbReference type="InterPro" id="IPR013320">
    <property type="entry name" value="ConA-like_dom_sf"/>
</dbReference>
<name>A0A5C6CNP6_9BACT</name>